<protein>
    <submittedName>
        <fullName evidence="1">Uncharacterized protein</fullName>
    </submittedName>
</protein>
<comment type="caution">
    <text evidence="1">The sequence shown here is derived from an EMBL/GenBank/DDBJ whole genome shotgun (WGS) entry which is preliminary data.</text>
</comment>
<gene>
    <name evidence="1" type="ORF">ATEIFO6365_0006078500</name>
</gene>
<dbReference type="AlphaFoldDB" id="A0A5M3YZR3"/>
<accession>A0A5M3YZR3</accession>
<organism evidence="1 2">
    <name type="scientific">Aspergillus terreus</name>
    <dbReference type="NCBI Taxonomy" id="33178"/>
    <lineage>
        <taxon>Eukaryota</taxon>
        <taxon>Fungi</taxon>
        <taxon>Dikarya</taxon>
        <taxon>Ascomycota</taxon>
        <taxon>Pezizomycotina</taxon>
        <taxon>Eurotiomycetes</taxon>
        <taxon>Eurotiomycetidae</taxon>
        <taxon>Eurotiales</taxon>
        <taxon>Aspergillaceae</taxon>
        <taxon>Aspergillus</taxon>
        <taxon>Aspergillus subgen. Circumdati</taxon>
    </lineage>
</organism>
<keyword evidence="2" id="KW-1185">Reference proteome</keyword>
<name>A0A5M3YZR3_ASPTE</name>
<dbReference type="OrthoDB" id="4284253at2759"/>
<dbReference type="Proteomes" id="UP000452235">
    <property type="component" value="Unassembled WGS sequence"/>
</dbReference>
<sequence length="123" mass="13033">MVRVFSVLALVLLAMTPAESVRAPQPGSQHYPLVKAKAAGSGFQGRFATGGPHSQPGGQAPVTSAPRISNKAHLVRVGKKHDLTIGLERPYEALFGHAGINKHNYRNAVYSSLSDFNSSAVDV</sequence>
<evidence type="ECO:0000313" key="1">
    <source>
        <dbReference type="EMBL" id="GFF17437.1"/>
    </source>
</evidence>
<dbReference type="EMBL" id="BLJY01000006">
    <property type="protein sequence ID" value="GFF17437.1"/>
    <property type="molecule type" value="Genomic_DNA"/>
</dbReference>
<evidence type="ECO:0000313" key="2">
    <source>
        <dbReference type="Proteomes" id="UP000452235"/>
    </source>
</evidence>
<dbReference type="VEuPathDB" id="FungiDB:ATEG_03559"/>
<reference evidence="1 2" key="1">
    <citation type="submission" date="2020-01" db="EMBL/GenBank/DDBJ databases">
        <title>Aspergillus terreus IFO 6365 whole genome shotgun sequence.</title>
        <authorList>
            <person name="Kanamasa S."/>
            <person name="Takahashi H."/>
        </authorList>
    </citation>
    <scope>NUCLEOTIDE SEQUENCE [LARGE SCALE GENOMIC DNA]</scope>
    <source>
        <strain evidence="1 2">IFO 6365</strain>
    </source>
</reference>
<proteinExistence type="predicted"/>